<dbReference type="Pfam" id="PF14312">
    <property type="entry name" value="FG-GAP_2"/>
    <property type="match status" value="6"/>
</dbReference>
<dbReference type="EMBL" id="QUTG01003135">
    <property type="protein sequence ID" value="RHY92995.1"/>
    <property type="molecule type" value="Genomic_DNA"/>
</dbReference>
<feature type="domain" description="Calx-beta" evidence="6">
    <location>
        <begin position="3318"/>
        <end position="3354"/>
    </location>
</feature>
<comment type="caution">
    <text evidence="8">The sequence shown here is derived from an EMBL/GenBank/DDBJ whole genome shotgun (WGS) entry which is preliminary data.</text>
</comment>
<dbReference type="PANTHER" id="PTHR36220:SF1">
    <property type="entry name" value="GAMMA TUBULIN COMPLEX COMPONENT C-TERMINAL DOMAIN-CONTAINING PROTEIN"/>
    <property type="match status" value="1"/>
</dbReference>
<dbReference type="InterPro" id="IPR038081">
    <property type="entry name" value="CalX-like_sf"/>
</dbReference>
<dbReference type="InterPro" id="IPR003644">
    <property type="entry name" value="Calx_beta"/>
</dbReference>
<dbReference type="EMBL" id="QUTH01003550">
    <property type="protein sequence ID" value="RHZ18669.1"/>
    <property type="molecule type" value="Genomic_DNA"/>
</dbReference>
<name>A0A3R6YM19_APHAT</name>
<feature type="domain" description="Calx-beta" evidence="6">
    <location>
        <begin position="3250"/>
        <end position="3300"/>
    </location>
</feature>
<protein>
    <recommendedName>
        <fullName evidence="6">Calx-beta domain-containing protein</fullName>
    </recommendedName>
</protein>
<organism evidence="8 9">
    <name type="scientific">Aphanomyces astaci</name>
    <name type="common">Crayfish plague agent</name>
    <dbReference type="NCBI Taxonomy" id="112090"/>
    <lineage>
        <taxon>Eukaryota</taxon>
        <taxon>Sar</taxon>
        <taxon>Stramenopiles</taxon>
        <taxon>Oomycota</taxon>
        <taxon>Saprolegniomycetes</taxon>
        <taxon>Saprolegniales</taxon>
        <taxon>Verrucalvaceae</taxon>
        <taxon>Aphanomyces</taxon>
    </lineage>
</organism>
<dbReference type="GO" id="GO:0007154">
    <property type="term" value="P:cell communication"/>
    <property type="evidence" value="ECO:0007669"/>
    <property type="project" value="InterPro"/>
</dbReference>
<dbReference type="SMART" id="SM00191">
    <property type="entry name" value="Int_alpha"/>
    <property type="match status" value="5"/>
</dbReference>
<dbReference type="Gene3D" id="2.60.40.2030">
    <property type="match status" value="2"/>
</dbReference>
<evidence type="ECO:0000256" key="2">
    <source>
        <dbReference type="ARBA" id="ARBA00022737"/>
    </source>
</evidence>
<reference evidence="9 10" key="1">
    <citation type="submission" date="2018-08" db="EMBL/GenBank/DDBJ databases">
        <title>Aphanomyces genome sequencing and annotation.</title>
        <authorList>
            <person name="Minardi D."/>
            <person name="Oidtmann B."/>
            <person name="Van Der Giezen M."/>
            <person name="Studholme D.J."/>
        </authorList>
    </citation>
    <scope>NUCLEOTIDE SEQUENCE [LARGE SCALE GENOMIC DNA]</scope>
    <source>
        <strain evidence="8 9">Da</strain>
        <strain evidence="7 10">Sv</strain>
    </source>
</reference>
<dbReference type="GO" id="GO:0016020">
    <property type="term" value="C:membrane"/>
    <property type="evidence" value="ECO:0007669"/>
    <property type="project" value="InterPro"/>
</dbReference>
<proteinExistence type="predicted"/>
<evidence type="ECO:0000256" key="4">
    <source>
        <dbReference type="ARBA" id="ARBA00023180"/>
    </source>
</evidence>
<dbReference type="Pfam" id="PF03160">
    <property type="entry name" value="Calx-beta"/>
    <property type="match status" value="3"/>
</dbReference>
<dbReference type="SUPFAM" id="SSF141072">
    <property type="entry name" value="CalX-like"/>
    <property type="match status" value="2"/>
</dbReference>
<gene>
    <name evidence="7" type="ORF">DYB35_001437</name>
    <name evidence="8" type="ORF">DYB37_002175</name>
</gene>
<dbReference type="VEuPathDB" id="FungiDB:H257_00200"/>
<dbReference type="PROSITE" id="PS51470">
    <property type="entry name" value="FG_GAP"/>
    <property type="match status" value="1"/>
</dbReference>
<keyword evidence="1" id="KW-0732">Signal</keyword>
<dbReference type="InterPro" id="IPR013519">
    <property type="entry name" value="Int_alpha_beta-p"/>
</dbReference>
<dbReference type="Proteomes" id="UP000285430">
    <property type="component" value="Unassembled WGS sequence"/>
</dbReference>
<evidence type="ECO:0000256" key="1">
    <source>
        <dbReference type="ARBA" id="ARBA00022729"/>
    </source>
</evidence>
<dbReference type="SUPFAM" id="SSF69318">
    <property type="entry name" value="Integrin alpha N-terminal domain"/>
    <property type="match status" value="1"/>
</dbReference>
<keyword evidence="2" id="KW-0677">Repeat</keyword>
<dbReference type="InterPro" id="IPR013517">
    <property type="entry name" value="FG-GAP"/>
</dbReference>
<evidence type="ECO:0000256" key="5">
    <source>
        <dbReference type="PROSITE-ProRule" id="PRU00803"/>
    </source>
</evidence>
<dbReference type="Proteomes" id="UP000285712">
    <property type="component" value="Unassembled WGS sequence"/>
</dbReference>
<feature type="repeat" description="FG-GAP" evidence="5">
    <location>
        <begin position="2501"/>
        <end position="2556"/>
    </location>
</feature>
<dbReference type="InterPro" id="IPR028994">
    <property type="entry name" value="Integrin_alpha_N"/>
</dbReference>
<feature type="domain" description="Calx-beta" evidence="6">
    <location>
        <begin position="2427"/>
        <end position="2472"/>
    </location>
</feature>
<evidence type="ECO:0000313" key="9">
    <source>
        <dbReference type="Proteomes" id="UP000285430"/>
    </source>
</evidence>
<dbReference type="PANTHER" id="PTHR36220">
    <property type="entry name" value="UNNAMED PRODUCT"/>
    <property type="match status" value="1"/>
</dbReference>
<evidence type="ECO:0000313" key="10">
    <source>
        <dbReference type="Proteomes" id="UP000285712"/>
    </source>
</evidence>
<accession>A0A3R6YM19</accession>
<evidence type="ECO:0000313" key="7">
    <source>
        <dbReference type="EMBL" id="RHY92995.1"/>
    </source>
</evidence>
<keyword evidence="3" id="KW-0106">Calcium</keyword>
<evidence type="ECO:0000313" key="8">
    <source>
        <dbReference type="EMBL" id="RHZ18669.1"/>
    </source>
</evidence>
<dbReference type="Gene3D" id="2.130.10.130">
    <property type="entry name" value="Integrin alpha, N-terminal"/>
    <property type="match status" value="2"/>
</dbReference>
<keyword evidence="4" id="KW-0325">Glycoprotein</keyword>
<evidence type="ECO:0000256" key="3">
    <source>
        <dbReference type="ARBA" id="ARBA00022837"/>
    </source>
</evidence>
<evidence type="ECO:0000259" key="6">
    <source>
        <dbReference type="Pfam" id="PF03160"/>
    </source>
</evidence>
<sequence length="3387" mass="356569">MFGQLSGITGLSFPIVAGVAICTGLSINLVGSGYTLQFASLFHGLQTESSPFDILLGPPFKLSMYTYIGVAQGGTPFLPQPVVSIVDKGGNIVDSVSQGTVSVSILSNPVGGILTPSSSYTVWIYQGLGKFFDLKIDKAGGPYVLRFLADSAVVLPGGNKFDTFPFTVSMVISEHPIAAFGGEAFTVQPTITLIDAGLNVLGTQTNMQVVATIYSNPSKGTLLPVVETRSNIIDGLASFKNLRIDAAGNNYELRFAVKTPDARGIYVETGLFVVGPSFNVYIGTLFTVAVVRPPQSAIAGVSHMRFGWFDRGANVIVSENLALVTVSMVPSLALYNTLILSTASPVPATVVDVTLLPSTFTSPFGAGTDLVISISFSQEVIATGDVQLQLNSGVGATGRCTTLLTWTRSLSFTYGITPGHATTALNYVNTVALVLVAGTINDRLGNSASILLPDPTTGGLRPVVAVETTAPSIVSVGCGGATVAGTYGPGQDLVLAVSFSAPVSILGVPPAAVPVPTLTLNVLVPQVATYISGNGTQVLLFRYSVGLVDTLTPSALLDVTASVNMNGASLRRAGTTPNQAAGFTMPVNALQRLQSQCAIAIDSTVVTVDAALGVTSPTAPGVYTPGDVITIVVPFTKAVVVSGIPLLFLNTAQNAIYAGGSGTTQLTFRYTVAAGDISLDLNYASDNALLLNGGSIRRYVTAGSAIADVNPSLAAVTAATKSLADQHAIQIDGRTPTILNVALAAPATKTRGDSVTISITFSYAVVVDGGPPRLTLNTNRRALYTSGSGTATLVFTYQVLLGDSTPSLAYSAVAALGLNGGTIRKKSATPTLAADLSLPWPPNLLNGPVVVDPNIAYVTTVTGFVCDLPAADYGLNQVLQISVTFSDIVQVIGSVQLGLQTQAIQYASGSGTSTLVFLYVVRANDITPSLDIASTAPFSCAGATTCSIVNANFAAVNLDCTGLTLQPPGISISTDAPTVVSIAAITTAPTINSNSFVVGDIIDILMVVSKKVHVDPSPDVFPDKVPLLAMSTGRTGAVAHFIGYGIDRTQLIFRYIVQVGDMTSNLMYVGVNSLSLNFNQATIKRLTTNPTTNMNLLLPTPQALGVALKIDTSRTPFVTNVLATTPDGTYFCGDLITIQVFYSENVVVTGQPVLKLDLGKNDRNADFVGGSGTPVLTFQYAVGQDDTSRDLRYIDVKSLFVPIGASILHRASIPTVKANNRLPFPGTHGSLSANNNLVVRGTSPYITDISFVTVNGTYTVNNVIQVAVTFTTTVTVTGVPYLELRTGVVLRRAMYLPAGPNTKLVFQYRVETGDVSSKLDYSSTSALTLNGGTIMTTPTLAGRSPVQPANPQLNPPGGALSGVRIIQASLGRVSYIDLGIDTMGLKYVIYFSTPPDIVASVMFDVTYSAVWEVRNSPINVHNRGDKTGWSVDVNGAVAIVGSAGAMAKQYNVQEITAWGSATSYVDEVQYVQTTCVHRDAIQVLVSSVAPGETVGGYFSLMYGAVGPTRRLAADFDAVQLEVALQLDFGLPDSGVEVSREQNTYCGCTNAYQWTITFHTQGDVPTLVARNYLTGNGATIGDGKGGASAMVITRPPVVSGQFALRYGTITTQNMPSNVDAATMAARLALDLSLPIRSVARSEPTIQNGYTWSITFSSSSTLFNINELQPAPVFLTGNQVLLTVTTVREGQAPLYGNFRLGLGNEATVDIPVTAPDTTMKAALESLSQIKTVHVARSPQNPFGGYTWTVTFIEINTLTIYGLVLSNLGTLPPLTPITRVNNVPILLGSDAAILVDYAGVNPSLYSSAVQGNAPGESAGSATVFVPYNKQWVQSALLVGSDTHVGDQFGASVALSLTGAQAVVGAPYAVYKGAMEQQALSCIADGGTFTLAFLGLVSAPIAFNAPPAALQATIASLLKVQAQFIQVAPYATLCTGAVIVITLATPDLSDPTGNIPELVADASLLTNGGATSGTVAIQSVVQGSLREDGPKAKGTPCGGAYFFSSPSAGVWTQVVKVTPTQGSETLSSEFGASVSLEGNFAAVGAPGAGYAKGEVYVYQFNGVTWSLLTVSPYVSVQGDRFGDAVKVSDTTIVVGAPGYAGTVGAVFVFQLVNGVFVNRQQLQPGDLAIGDFFGSAVAVDMQTSTIAVSSKWHNRRGAVYVYYSPDLFFSLQQIVQGSDLRQHDGFGQSVAIVKNVLVVGANERFNSNRGLTIRKAIQTITTSASSSLGNTFRVGFRMVADGVEVDYVMFGNAVSLSRNGYHAIVGAYNADTLFSAINSGAAYLFDMGFLDFRFSSPTYSVLEGASVAIPVQRCGALGTSCIMKTTTTLEFVDFDTGDAITDMAGQNRVPALELKYIGPYQQLCILDVTADTPGAQYYPNVMGPEPYPLVPKGRFLMPSMIGTAQSRAQSYGSTTYRSVWVDAQFDYLGVSDYTPSDGELSFPPQTISSTFVVSTTDDSVYEYPDETINIRLSVPGMWPTFPSQLWSKITILDNGDGGMGTASYSVRLTGDVTPGSRMGESVAFFDGVNLAVVGAPLASVGGVECGVVFVYNSRSGVWTLEAKIIPEPCTPGRRFGTSVAIDGSYGTLRLVVGSPGPPTPSAVVYRRSSALRVWSVEVTFSEPQAISITDNYAGRGAVSIHGSVIVVGASGLEVAFVYTYTTAAGWLPSVQLRANDYVVDQVNLLSLTHVFQFGASVAINRRAIVVGAPKANYGPQRVLDVDFWSMGAAYMYYLPAQVQVVTLVGDSLLTSGEFTLSNGVTTTNPLSYQITATEMVAVLKALVSDIEVSRTGDIVKGFAWSITFISEVTNQPLLVPAWRGNGCSICIAFSSGYAANPTGQVAVVEVTPLGTWTFHTQLTASDANHADRFGHSVALDGNAVIVGAYTSSALTTTTWNFETGDLTGWIKTGTAFDTQPTFGDNVMARGDVYKTYETSKGTIQHEGRYWIGTFESRPGAGSAQRVSPFTCSFANDDCKTAMYKEPGSSVAGTTQGDDPQGTLSSQVFTIGGSRIRFRLGGGCNPATIYVELLVDGLSVRRETGKCDERMRVVAWNVTMYKGKSAIVRIVDASSTDLWGHINVDDFQFDWSVEQASTGTAGVAYVFQRQATLTSFTPCNGLPKLQCFWVMQSRLVASDKRPEDQFGFSVAVDDSVGTAVIGAYHQPGVDLNNSIVLAENTGSVYLFSRIDAVKDGAGNVLSPPKWLGKETAKFQSSDKTPAAQWGYAVALNGARLAVGSPGVGNGAGCGYVFDTRFLQISFAVPEVGVLENVASGQVIVVVIRSGDLSAPLTIGYATSDRSAVGIDSDWYTACLGMMIQNRVRCGDYVQTRGELTFNVGESNKVIAVSIVDDWCYEQYPKYIALRLNVLGGDVLLGEQFAMVIRIDDDDFGRDTC</sequence>